<evidence type="ECO:0000313" key="2">
    <source>
        <dbReference type="EMBL" id="PVZ72217.1"/>
    </source>
</evidence>
<keyword evidence="1" id="KW-0732">Signal</keyword>
<organism evidence="2 3">
    <name type="scientific">Pelagibaculum spongiae</name>
    <dbReference type="NCBI Taxonomy" id="2080658"/>
    <lineage>
        <taxon>Bacteria</taxon>
        <taxon>Pseudomonadati</taxon>
        <taxon>Pseudomonadota</taxon>
        <taxon>Gammaproteobacteria</taxon>
        <taxon>Oceanospirillales</taxon>
        <taxon>Pelagibaculum</taxon>
    </lineage>
</organism>
<feature type="signal peptide" evidence="1">
    <location>
        <begin position="1"/>
        <end position="21"/>
    </location>
</feature>
<dbReference type="Proteomes" id="UP000244906">
    <property type="component" value="Unassembled WGS sequence"/>
</dbReference>
<sequence>MKKVLLSMMLLSLLVSCGNNQGVDASDTENLVSIDGSWMDSLEEVNSAHGLTAKPDDIPASMPDLVTLGSINADGDFELIYSEHVSDMTIIVLRKDGLRWTGSGYDSDNVDLLLRSDLVYSVGFTGYLGNGDYVFSQVITESRFSIGGFSVYTESYLGLTSFGIDSSDGDHLADVGYRLRTAKQNGGKFSVNGTPFFISNVSIGQYSLYTYATEDLGLDLYPATIDVAVPTRSPDYVCKDYMRLWISETTSQGQQLVQLRSSQAQANALRDRINALGEISSSPDQGATYLAVVASVVERGAGFFAVRLLPTGDSNPFVLDSAYGVYLDISCYQ</sequence>
<dbReference type="EMBL" id="QDDL01000001">
    <property type="protein sequence ID" value="PVZ72217.1"/>
    <property type="molecule type" value="Genomic_DNA"/>
</dbReference>
<protein>
    <recommendedName>
        <fullName evidence="4">Lipoprotein</fullName>
    </recommendedName>
</protein>
<keyword evidence="3" id="KW-1185">Reference proteome</keyword>
<accession>A0A2V1H4U4</accession>
<feature type="chain" id="PRO_5015896089" description="Lipoprotein" evidence="1">
    <location>
        <begin position="22"/>
        <end position="333"/>
    </location>
</feature>
<comment type="caution">
    <text evidence="2">The sequence shown here is derived from an EMBL/GenBank/DDBJ whole genome shotgun (WGS) entry which is preliminary data.</text>
</comment>
<name>A0A2V1H4U4_9GAMM</name>
<gene>
    <name evidence="2" type="ORF">DC094_04160</name>
</gene>
<evidence type="ECO:0000313" key="3">
    <source>
        <dbReference type="Proteomes" id="UP000244906"/>
    </source>
</evidence>
<dbReference type="PROSITE" id="PS51257">
    <property type="entry name" value="PROKAR_LIPOPROTEIN"/>
    <property type="match status" value="1"/>
</dbReference>
<evidence type="ECO:0008006" key="4">
    <source>
        <dbReference type="Google" id="ProtNLM"/>
    </source>
</evidence>
<proteinExistence type="predicted"/>
<reference evidence="2 3" key="1">
    <citation type="submission" date="2018-04" db="EMBL/GenBank/DDBJ databases">
        <title>Thalassorhabdus spongiae gen. nov., sp. nov., isolated from a marine sponge in South-West Iceland.</title>
        <authorList>
            <person name="Knobloch S."/>
            <person name="Daussin A."/>
            <person name="Johannsson R."/>
            <person name="Marteinsson V.T."/>
        </authorList>
    </citation>
    <scope>NUCLEOTIDE SEQUENCE [LARGE SCALE GENOMIC DNA]</scope>
    <source>
        <strain evidence="2 3">Hp12</strain>
    </source>
</reference>
<dbReference type="AlphaFoldDB" id="A0A2V1H4U4"/>
<evidence type="ECO:0000256" key="1">
    <source>
        <dbReference type="SAM" id="SignalP"/>
    </source>
</evidence>
<dbReference type="RefSeq" id="WP_116685803.1">
    <property type="nucleotide sequence ID" value="NZ_CAWNYD010000001.1"/>
</dbReference>